<evidence type="ECO:0000313" key="7">
    <source>
        <dbReference type="EMBL" id="TCJ14832.1"/>
    </source>
</evidence>
<dbReference type="PANTHER" id="PTHR43859:SF4">
    <property type="entry name" value="BUTANOATE--COA LIGASE AAE1-RELATED"/>
    <property type="match status" value="1"/>
</dbReference>
<dbReference type="Pfam" id="PF13193">
    <property type="entry name" value="AMP-binding_C"/>
    <property type="match status" value="1"/>
</dbReference>
<dbReference type="GO" id="GO:0006631">
    <property type="term" value="P:fatty acid metabolic process"/>
    <property type="evidence" value="ECO:0007669"/>
    <property type="project" value="UniProtKB-KW"/>
</dbReference>
<dbReference type="PROSITE" id="PS00455">
    <property type="entry name" value="AMP_BINDING"/>
    <property type="match status" value="1"/>
</dbReference>
<dbReference type="InterPro" id="IPR020845">
    <property type="entry name" value="AMP-binding_CS"/>
</dbReference>
<protein>
    <submittedName>
        <fullName evidence="7">Fatty-acid--CoA ligase</fullName>
    </submittedName>
</protein>
<keyword evidence="2 7" id="KW-0436">Ligase</keyword>
<dbReference type="FunFam" id="3.30.300.30:FF:000008">
    <property type="entry name" value="2,3-dihydroxybenzoate-AMP ligase"/>
    <property type="match status" value="1"/>
</dbReference>
<evidence type="ECO:0000259" key="5">
    <source>
        <dbReference type="Pfam" id="PF00501"/>
    </source>
</evidence>
<evidence type="ECO:0000256" key="1">
    <source>
        <dbReference type="ARBA" id="ARBA00006432"/>
    </source>
</evidence>
<proteinExistence type="inferred from homology"/>
<dbReference type="Pfam" id="PF00501">
    <property type="entry name" value="AMP-binding"/>
    <property type="match status" value="1"/>
</dbReference>
<dbReference type="InterPro" id="IPR025110">
    <property type="entry name" value="AMP-bd_C"/>
</dbReference>
<evidence type="ECO:0000256" key="4">
    <source>
        <dbReference type="ARBA" id="ARBA00023098"/>
    </source>
</evidence>
<dbReference type="RefSeq" id="WP_132692684.1">
    <property type="nucleotide sequence ID" value="NZ_SKBU01000031.1"/>
</dbReference>
<feature type="domain" description="AMP-dependent synthetase/ligase" evidence="5">
    <location>
        <begin position="35"/>
        <end position="397"/>
    </location>
</feature>
<dbReference type="InterPro" id="IPR042099">
    <property type="entry name" value="ANL_N_sf"/>
</dbReference>
<dbReference type="GO" id="GO:0016874">
    <property type="term" value="F:ligase activity"/>
    <property type="evidence" value="ECO:0007669"/>
    <property type="project" value="UniProtKB-KW"/>
</dbReference>
<comment type="caution">
    <text evidence="7">The sequence shown here is derived from an EMBL/GenBank/DDBJ whole genome shotgun (WGS) entry which is preliminary data.</text>
</comment>
<keyword evidence="3" id="KW-0276">Fatty acid metabolism</keyword>
<reference evidence="7 8" key="1">
    <citation type="submission" date="2019-03" db="EMBL/GenBank/DDBJ databases">
        <title>Whole genome sequence of a novel Rubrobacter taiwanensis strain, isolated from Yellowstone National Park.</title>
        <authorList>
            <person name="Freed S."/>
            <person name="Ramaley R.F."/>
            <person name="Kyndt J.A."/>
        </authorList>
    </citation>
    <scope>NUCLEOTIDE SEQUENCE [LARGE SCALE GENOMIC DNA]</scope>
    <source>
        <strain evidence="7 8">Yellowstone</strain>
    </source>
</reference>
<dbReference type="NCBIfam" id="NF004837">
    <property type="entry name" value="PRK06187.1"/>
    <property type="match status" value="1"/>
</dbReference>
<feature type="domain" description="AMP-binding enzyme C-terminal" evidence="6">
    <location>
        <begin position="448"/>
        <end position="522"/>
    </location>
</feature>
<evidence type="ECO:0000259" key="6">
    <source>
        <dbReference type="Pfam" id="PF13193"/>
    </source>
</evidence>
<dbReference type="Gene3D" id="3.30.300.30">
    <property type="match status" value="1"/>
</dbReference>
<keyword evidence="8" id="KW-1185">Reference proteome</keyword>
<dbReference type="PANTHER" id="PTHR43859">
    <property type="entry name" value="ACYL-ACTIVATING ENZYME"/>
    <property type="match status" value="1"/>
</dbReference>
<name>A0A4V2NVU4_9ACTN</name>
<dbReference type="InterPro" id="IPR000873">
    <property type="entry name" value="AMP-dep_synth/lig_dom"/>
</dbReference>
<dbReference type="OrthoDB" id="9803968at2"/>
<dbReference type="Proteomes" id="UP000295244">
    <property type="component" value="Unassembled WGS sequence"/>
</dbReference>
<dbReference type="InterPro" id="IPR045851">
    <property type="entry name" value="AMP-bd_C_sf"/>
</dbReference>
<evidence type="ECO:0000256" key="2">
    <source>
        <dbReference type="ARBA" id="ARBA00022598"/>
    </source>
</evidence>
<sequence length="538" mass="60673">MNGLMMDYQLTLPAILRRAETYFWWREVTTQLPDFTYHRYTYADFARRAKKLAVALGELGVESGDRVATLAWNHHRHFEAFFGIPASGGVLHALNMRLRPDDLAYIVEHAQDKIVIVDEDFLPLLDRVRERVDVERVIVISRDGSVPEGMLDYEELLESADEERFEYPDFDEGQAAALCYTSGTTGRPKGVLYSHRSLVLQAMTWTMADTAGIRQSDVIYPIVPMFHINNWCQPFVAAMVGARFLFAKPHFDAARLLKTIEEEKVTLSGGVPTVWLSILQELERNPGQYDLSGLRGVIVAGAAAPKGMIKRLKEDYGVEVIHMWGLTETAPLATVAAVPADMQDAPADEKYALLSRQGYPIPFIEMRLRGAEGFAPWDGETMGELELRGPWVASAYYENPEAADRFTEDGWFRTGDVMTIDERGCLELQDRTKDLVKSGGEWISSVALENALMGHPAVAEAAVIAVPHPKWQERPLGIVVLKEGQSATPEELIDFIRPEFPKWWLPDAIEFVDEIPRTPAGKFLKRALRERFKDYQLA</sequence>
<dbReference type="AlphaFoldDB" id="A0A4V2NVU4"/>
<accession>A0A4V2NVU4</accession>
<evidence type="ECO:0000256" key="3">
    <source>
        <dbReference type="ARBA" id="ARBA00022832"/>
    </source>
</evidence>
<organism evidence="7 8">
    <name type="scientific">Rubrobacter taiwanensis</name>
    <dbReference type="NCBI Taxonomy" id="185139"/>
    <lineage>
        <taxon>Bacteria</taxon>
        <taxon>Bacillati</taxon>
        <taxon>Actinomycetota</taxon>
        <taxon>Rubrobacteria</taxon>
        <taxon>Rubrobacterales</taxon>
        <taxon>Rubrobacteraceae</taxon>
        <taxon>Rubrobacter</taxon>
    </lineage>
</organism>
<dbReference type="SUPFAM" id="SSF56801">
    <property type="entry name" value="Acetyl-CoA synthetase-like"/>
    <property type="match status" value="1"/>
</dbReference>
<evidence type="ECO:0000313" key="8">
    <source>
        <dbReference type="Proteomes" id="UP000295244"/>
    </source>
</evidence>
<dbReference type="EMBL" id="SKBU01000031">
    <property type="protein sequence ID" value="TCJ14832.1"/>
    <property type="molecule type" value="Genomic_DNA"/>
</dbReference>
<gene>
    <name evidence="7" type="ORF">E0L93_13920</name>
</gene>
<keyword evidence="4" id="KW-0443">Lipid metabolism</keyword>
<dbReference type="Gene3D" id="3.40.50.12780">
    <property type="entry name" value="N-terminal domain of ligase-like"/>
    <property type="match status" value="1"/>
</dbReference>
<comment type="similarity">
    <text evidence="1">Belongs to the ATP-dependent AMP-binding enzyme family.</text>
</comment>
<dbReference type="CDD" id="cd12119">
    <property type="entry name" value="ttLC_FACS_AlkK_like"/>
    <property type="match status" value="1"/>
</dbReference>